<keyword evidence="3 11" id="KW-0894">Sodium channel</keyword>
<evidence type="ECO:0000313" key="15">
    <source>
        <dbReference type="Proteomes" id="UP001519460"/>
    </source>
</evidence>
<dbReference type="AlphaFoldDB" id="A0ABD0LVM5"/>
<keyword evidence="6" id="KW-0915">Sodium</keyword>
<evidence type="ECO:0000256" key="4">
    <source>
        <dbReference type="ARBA" id="ARBA00022692"/>
    </source>
</evidence>
<evidence type="ECO:0000256" key="3">
    <source>
        <dbReference type="ARBA" id="ARBA00022461"/>
    </source>
</evidence>
<evidence type="ECO:0000256" key="7">
    <source>
        <dbReference type="ARBA" id="ARBA00023065"/>
    </source>
</evidence>
<feature type="compositionally biased region" description="Low complexity" evidence="12">
    <location>
        <begin position="100"/>
        <end position="158"/>
    </location>
</feature>
<keyword evidence="2 11" id="KW-0813">Transport</keyword>
<evidence type="ECO:0000256" key="11">
    <source>
        <dbReference type="RuleBase" id="RU000679"/>
    </source>
</evidence>
<sequence length="342" mass="37237">RGMEGFEKTPSSFVPPPAAEEDENAKKTNIRSMLVSFSEHTSLHGVSRVGSSDRHVAVRIFWFLLVLTAAGWAGYNVSEVIINFMSYPVSTVVSWYPPETTSSPGNTPENNSTSTTSTTPTTSTTSTTSGTSTTPTNSTTSTTSTTSATSATSSTSATYAMSAPWTDPSTTTTPFEGSADWGSGSGDYGYNYDPYYLEMEEEAQVRQLLDSYDTEQRHKVGHSMQKMLVDCLSLLLNAEAEEYLQQSQVVGFKIVVHPHDAMPFPEDEGLIVSPGFATSIAVSKLDIRRTEAPYGRCYNYNKEENRAVNMYAHEFDVSYTDKGARRMAQASAIATSARAIPP</sequence>
<evidence type="ECO:0000256" key="8">
    <source>
        <dbReference type="ARBA" id="ARBA00023136"/>
    </source>
</evidence>
<accession>A0ABD0LVM5</accession>
<keyword evidence="7 11" id="KW-0406">Ion transport</keyword>
<protein>
    <submittedName>
        <fullName evidence="14">Uncharacterized protein</fullName>
    </submittedName>
</protein>
<comment type="similarity">
    <text evidence="11">Belongs to the amiloride-sensitive sodium channel (TC 1.A.6) family.</text>
</comment>
<evidence type="ECO:0000256" key="13">
    <source>
        <dbReference type="SAM" id="Phobius"/>
    </source>
</evidence>
<feature type="region of interest" description="Disordered" evidence="12">
    <location>
        <begin position="99"/>
        <end position="183"/>
    </location>
</feature>
<evidence type="ECO:0000256" key="6">
    <source>
        <dbReference type="ARBA" id="ARBA00023053"/>
    </source>
</evidence>
<feature type="non-terminal residue" evidence="14">
    <location>
        <position position="1"/>
    </location>
</feature>
<dbReference type="Proteomes" id="UP001519460">
    <property type="component" value="Unassembled WGS sequence"/>
</dbReference>
<dbReference type="PANTHER" id="PTHR11690:SF248">
    <property type="entry name" value="PICKPOCKET 17, ISOFORM A"/>
    <property type="match status" value="1"/>
</dbReference>
<feature type="non-terminal residue" evidence="14">
    <location>
        <position position="342"/>
    </location>
</feature>
<evidence type="ECO:0000256" key="9">
    <source>
        <dbReference type="ARBA" id="ARBA00023201"/>
    </source>
</evidence>
<comment type="caution">
    <text evidence="14">The sequence shown here is derived from an EMBL/GenBank/DDBJ whole genome shotgun (WGS) entry which is preliminary data.</text>
</comment>
<dbReference type="Pfam" id="PF00858">
    <property type="entry name" value="ASC"/>
    <property type="match status" value="1"/>
</dbReference>
<evidence type="ECO:0000256" key="12">
    <source>
        <dbReference type="SAM" id="MobiDB-lite"/>
    </source>
</evidence>
<comment type="subcellular location">
    <subcellularLocation>
        <location evidence="1">Membrane</location>
        <topology evidence="1">Multi-pass membrane protein</topology>
    </subcellularLocation>
</comment>
<keyword evidence="15" id="KW-1185">Reference proteome</keyword>
<keyword evidence="10 11" id="KW-0407">Ion channel</keyword>
<name>A0ABD0LVM5_9CAEN</name>
<feature type="transmembrane region" description="Helical" evidence="13">
    <location>
        <begin position="56"/>
        <end position="75"/>
    </location>
</feature>
<evidence type="ECO:0000256" key="10">
    <source>
        <dbReference type="ARBA" id="ARBA00023303"/>
    </source>
</evidence>
<organism evidence="14 15">
    <name type="scientific">Batillaria attramentaria</name>
    <dbReference type="NCBI Taxonomy" id="370345"/>
    <lineage>
        <taxon>Eukaryota</taxon>
        <taxon>Metazoa</taxon>
        <taxon>Spiralia</taxon>
        <taxon>Lophotrochozoa</taxon>
        <taxon>Mollusca</taxon>
        <taxon>Gastropoda</taxon>
        <taxon>Caenogastropoda</taxon>
        <taxon>Sorbeoconcha</taxon>
        <taxon>Cerithioidea</taxon>
        <taxon>Batillariidae</taxon>
        <taxon>Batillaria</taxon>
    </lineage>
</organism>
<evidence type="ECO:0000256" key="2">
    <source>
        <dbReference type="ARBA" id="ARBA00022448"/>
    </source>
</evidence>
<keyword evidence="5 13" id="KW-1133">Transmembrane helix</keyword>
<evidence type="ECO:0000256" key="5">
    <source>
        <dbReference type="ARBA" id="ARBA00022989"/>
    </source>
</evidence>
<dbReference type="GO" id="GO:0016020">
    <property type="term" value="C:membrane"/>
    <property type="evidence" value="ECO:0007669"/>
    <property type="project" value="UniProtKB-SubCell"/>
</dbReference>
<dbReference type="InterPro" id="IPR001873">
    <property type="entry name" value="ENaC"/>
</dbReference>
<dbReference type="EMBL" id="JACVVK020000021">
    <property type="protein sequence ID" value="KAK7503193.1"/>
    <property type="molecule type" value="Genomic_DNA"/>
</dbReference>
<dbReference type="GO" id="GO:0005272">
    <property type="term" value="F:sodium channel activity"/>
    <property type="evidence" value="ECO:0007669"/>
    <property type="project" value="UniProtKB-KW"/>
</dbReference>
<keyword evidence="8 13" id="KW-0472">Membrane</keyword>
<dbReference type="PANTHER" id="PTHR11690">
    <property type="entry name" value="AMILORIDE-SENSITIVE SODIUM CHANNEL-RELATED"/>
    <property type="match status" value="1"/>
</dbReference>
<keyword evidence="9 11" id="KW-0739">Sodium transport</keyword>
<gene>
    <name evidence="14" type="ORF">BaRGS_00005458</name>
</gene>
<evidence type="ECO:0000313" key="14">
    <source>
        <dbReference type="EMBL" id="KAK7503193.1"/>
    </source>
</evidence>
<feature type="region of interest" description="Disordered" evidence="12">
    <location>
        <begin position="1"/>
        <end position="25"/>
    </location>
</feature>
<proteinExistence type="inferred from homology"/>
<keyword evidence="4 11" id="KW-0812">Transmembrane</keyword>
<reference evidence="14 15" key="1">
    <citation type="journal article" date="2023" name="Sci. Data">
        <title>Genome assembly of the Korean intertidal mud-creeper Batillaria attramentaria.</title>
        <authorList>
            <person name="Patra A.K."/>
            <person name="Ho P.T."/>
            <person name="Jun S."/>
            <person name="Lee S.J."/>
            <person name="Kim Y."/>
            <person name="Won Y.J."/>
        </authorList>
    </citation>
    <scope>NUCLEOTIDE SEQUENCE [LARGE SCALE GENOMIC DNA]</scope>
    <source>
        <strain evidence="14">Wonlab-2016</strain>
    </source>
</reference>
<evidence type="ECO:0000256" key="1">
    <source>
        <dbReference type="ARBA" id="ARBA00004141"/>
    </source>
</evidence>
<dbReference type="Gene3D" id="2.60.470.10">
    <property type="entry name" value="Acid-sensing ion channels like domains"/>
    <property type="match status" value="1"/>
</dbReference>